<name>A0A3Q0J2U6_DIACI</name>
<organism evidence="1 2">
    <name type="scientific">Diaphorina citri</name>
    <name type="common">Asian citrus psyllid</name>
    <dbReference type="NCBI Taxonomy" id="121845"/>
    <lineage>
        <taxon>Eukaryota</taxon>
        <taxon>Metazoa</taxon>
        <taxon>Ecdysozoa</taxon>
        <taxon>Arthropoda</taxon>
        <taxon>Hexapoda</taxon>
        <taxon>Insecta</taxon>
        <taxon>Pterygota</taxon>
        <taxon>Neoptera</taxon>
        <taxon>Paraneoptera</taxon>
        <taxon>Hemiptera</taxon>
        <taxon>Sternorrhyncha</taxon>
        <taxon>Psylloidea</taxon>
        <taxon>Psyllidae</taxon>
        <taxon>Diaphorininae</taxon>
        <taxon>Diaphorina</taxon>
    </lineage>
</organism>
<gene>
    <name evidence="2" type="primary">LOC113468505</name>
</gene>
<keyword evidence="1" id="KW-1185">Reference proteome</keyword>
<dbReference type="AlphaFoldDB" id="A0A3Q0J2U6"/>
<reference evidence="2" key="1">
    <citation type="submission" date="2025-08" db="UniProtKB">
        <authorList>
            <consortium name="RefSeq"/>
        </authorList>
    </citation>
    <scope>IDENTIFICATION</scope>
</reference>
<proteinExistence type="predicted"/>
<dbReference type="RefSeq" id="XP_026681268.1">
    <property type="nucleotide sequence ID" value="XM_026825467.1"/>
</dbReference>
<dbReference type="Proteomes" id="UP000079169">
    <property type="component" value="Unplaced"/>
</dbReference>
<evidence type="ECO:0000313" key="2">
    <source>
        <dbReference type="RefSeq" id="XP_026681268.1"/>
    </source>
</evidence>
<dbReference type="PaxDb" id="121845-A0A3Q0J2U6"/>
<protein>
    <submittedName>
        <fullName evidence="2">Uncharacterized protein LOC113468505</fullName>
    </submittedName>
</protein>
<evidence type="ECO:0000313" key="1">
    <source>
        <dbReference type="Proteomes" id="UP000079169"/>
    </source>
</evidence>
<sequence length="113" mass="12541">MNNNLINNLFISPLSPSTAEFSSKLVLSLVSESIALLWSTPSFHTWNHFFSFLKLCQVLRLYRLSSARLGTCGHVLLIFGDHCDRSADLELEARVLYGESIGSGKANHMIGTL</sequence>
<dbReference type="GeneID" id="113468505"/>
<accession>A0A3Q0J2U6</accession>
<dbReference type="KEGG" id="dci:113468505"/>